<reference evidence="10 11" key="1">
    <citation type="submission" date="2019-02" db="EMBL/GenBank/DDBJ databases">
        <title>Genome sequencing of the rare red list fungi Bondarzewia mesenterica.</title>
        <authorList>
            <person name="Buettner E."/>
            <person name="Kellner H."/>
        </authorList>
    </citation>
    <scope>NUCLEOTIDE SEQUENCE [LARGE SCALE GENOMIC DNA]</scope>
    <source>
        <strain evidence="10 11">DSM 108281</strain>
    </source>
</reference>
<dbReference type="PROSITE" id="PS50011">
    <property type="entry name" value="PROTEIN_KINASE_DOM"/>
    <property type="match status" value="1"/>
</dbReference>
<dbReference type="GO" id="GO:0005737">
    <property type="term" value="C:cytoplasm"/>
    <property type="evidence" value="ECO:0007669"/>
    <property type="project" value="TreeGrafter"/>
</dbReference>
<evidence type="ECO:0000313" key="11">
    <source>
        <dbReference type="Proteomes" id="UP000310158"/>
    </source>
</evidence>
<keyword evidence="4" id="KW-0547">Nucleotide-binding</keyword>
<gene>
    <name evidence="10" type="ORF">EW146_g10325</name>
</gene>
<comment type="caution">
    <text evidence="10">The sequence shown here is derived from an EMBL/GenBank/DDBJ whole genome shotgun (WGS) entry which is preliminary data.</text>
</comment>
<evidence type="ECO:0000256" key="3">
    <source>
        <dbReference type="ARBA" id="ARBA00022679"/>
    </source>
</evidence>
<sequence length="349" mass="39090">MKSHNPRNAYPVEYVAINVLTVNATAGVLNGLLDEVDYLKAIKMAKPDHSGHKHCLHLYDAFIARSYHGPHMCLVTNVLGGNMINLRRLQANGRDAFPVALSKRIIKQTLLALDYLHRECDLVHTGKSSSSHLYQNEAITRFLKESPSAIYEPRIEPDLSPDPIITVKSQPLPNFGLRPDASNLDVCLIDYGHATPAKKHLLEQVQPVLLRAPEVILGHPWSTPIDIWSVGCLVFEYLIGVALFQIYESSSVSLDDVHLQRILEHIGPFPSSFLQACQRRTDFLDEQGSLIRVKKLFPRTIEECMNHYAILDEKDIPVAAAFIRRCLTIDPGARPTALELLGDEWLKGA</sequence>
<dbReference type="EMBL" id="SGPL01001255">
    <property type="protein sequence ID" value="THH03876.1"/>
    <property type="molecule type" value="Genomic_DNA"/>
</dbReference>
<keyword evidence="6" id="KW-0067">ATP-binding</keyword>
<evidence type="ECO:0000259" key="9">
    <source>
        <dbReference type="PROSITE" id="PS50011"/>
    </source>
</evidence>
<dbReference type="Gene3D" id="3.30.200.20">
    <property type="entry name" value="Phosphorylase Kinase, domain 1"/>
    <property type="match status" value="1"/>
</dbReference>
<keyword evidence="3" id="KW-0808">Transferase</keyword>
<dbReference type="GO" id="GO:0050684">
    <property type="term" value="P:regulation of mRNA processing"/>
    <property type="evidence" value="ECO:0007669"/>
    <property type="project" value="TreeGrafter"/>
</dbReference>
<organism evidence="10 11">
    <name type="scientific">Bondarzewia mesenterica</name>
    <dbReference type="NCBI Taxonomy" id="1095465"/>
    <lineage>
        <taxon>Eukaryota</taxon>
        <taxon>Fungi</taxon>
        <taxon>Dikarya</taxon>
        <taxon>Basidiomycota</taxon>
        <taxon>Agaricomycotina</taxon>
        <taxon>Agaricomycetes</taxon>
        <taxon>Russulales</taxon>
        <taxon>Bondarzewiaceae</taxon>
        <taxon>Bondarzewia</taxon>
    </lineage>
</organism>
<evidence type="ECO:0000256" key="6">
    <source>
        <dbReference type="ARBA" id="ARBA00022840"/>
    </source>
</evidence>
<dbReference type="Pfam" id="PF00069">
    <property type="entry name" value="Pkinase"/>
    <property type="match status" value="1"/>
</dbReference>
<protein>
    <recommendedName>
        <fullName evidence="1">non-specific serine/threonine protein kinase</fullName>
        <ecNumber evidence="1">2.7.11.1</ecNumber>
    </recommendedName>
</protein>
<dbReference type="SUPFAM" id="SSF56112">
    <property type="entry name" value="Protein kinase-like (PK-like)"/>
    <property type="match status" value="1"/>
</dbReference>
<comment type="catalytic activity">
    <reaction evidence="7">
        <text>L-threonyl-[protein] + ATP = O-phospho-L-threonyl-[protein] + ADP + H(+)</text>
        <dbReference type="Rhea" id="RHEA:46608"/>
        <dbReference type="Rhea" id="RHEA-COMP:11060"/>
        <dbReference type="Rhea" id="RHEA-COMP:11605"/>
        <dbReference type="ChEBI" id="CHEBI:15378"/>
        <dbReference type="ChEBI" id="CHEBI:30013"/>
        <dbReference type="ChEBI" id="CHEBI:30616"/>
        <dbReference type="ChEBI" id="CHEBI:61977"/>
        <dbReference type="ChEBI" id="CHEBI:456216"/>
        <dbReference type="EC" id="2.7.11.1"/>
    </reaction>
</comment>
<dbReference type="GO" id="GO:0005634">
    <property type="term" value="C:nucleus"/>
    <property type="evidence" value="ECO:0007669"/>
    <property type="project" value="TreeGrafter"/>
</dbReference>
<dbReference type="InterPro" id="IPR051334">
    <property type="entry name" value="SRPK"/>
</dbReference>
<evidence type="ECO:0000256" key="5">
    <source>
        <dbReference type="ARBA" id="ARBA00022777"/>
    </source>
</evidence>
<keyword evidence="5" id="KW-0418">Kinase</keyword>
<evidence type="ECO:0000313" key="10">
    <source>
        <dbReference type="EMBL" id="THH03876.1"/>
    </source>
</evidence>
<dbReference type="AlphaFoldDB" id="A0A4S4KY86"/>
<evidence type="ECO:0000256" key="7">
    <source>
        <dbReference type="ARBA" id="ARBA00047899"/>
    </source>
</evidence>
<name>A0A4S4KY86_9AGAM</name>
<comment type="catalytic activity">
    <reaction evidence="8">
        <text>L-seryl-[protein] + ATP = O-phospho-L-seryl-[protein] + ADP + H(+)</text>
        <dbReference type="Rhea" id="RHEA:17989"/>
        <dbReference type="Rhea" id="RHEA-COMP:9863"/>
        <dbReference type="Rhea" id="RHEA-COMP:11604"/>
        <dbReference type="ChEBI" id="CHEBI:15378"/>
        <dbReference type="ChEBI" id="CHEBI:29999"/>
        <dbReference type="ChEBI" id="CHEBI:30616"/>
        <dbReference type="ChEBI" id="CHEBI:83421"/>
        <dbReference type="ChEBI" id="CHEBI:456216"/>
        <dbReference type="EC" id="2.7.11.1"/>
    </reaction>
</comment>
<evidence type="ECO:0000256" key="8">
    <source>
        <dbReference type="ARBA" id="ARBA00048679"/>
    </source>
</evidence>
<dbReference type="EC" id="2.7.11.1" evidence="1"/>
<keyword evidence="2" id="KW-0723">Serine/threonine-protein kinase</keyword>
<keyword evidence="11" id="KW-1185">Reference proteome</keyword>
<dbReference type="Proteomes" id="UP000310158">
    <property type="component" value="Unassembled WGS sequence"/>
</dbReference>
<dbReference type="OrthoDB" id="5979581at2759"/>
<evidence type="ECO:0000256" key="2">
    <source>
        <dbReference type="ARBA" id="ARBA00022527"/>
    </source>
</evidence>
<accession>A0A4S4KY86</accession>
<proteinExistence type="predicted"/>
<dbReference type="GO" id="GO:0000245">
    <property type="term" value="P:spliceosomal complex assembly"/>
    <property type="evidence" value="ECO:0007669"/>
    <property type="project" value="TreeGrafter"/>
</dbReference>
<evidence type="ECO:0000256" key="1">
    <source>
        <dbReference type="ARBA" id="ARBA00012513"/>
    </source>
</evidence>
<evidence type="ECO:0000256" key="4">
    <source>
        <dbReference type="ARBA" id="ARBA00022741"/>
    </source>
</evidence>
<dbReference type="PANTHER" id="PTHR47634">
    <property type="entry name" value="PROTEIN KINASE DOMAIN-CONTAINING PROTEIN-RELATED"/>
    <property type="match status" value="1"/>
</dbReference>
<dbReference type="Gene3D" id="1.10.510.10">
    <property type="entry name" value="Transferase(Phosphotransferase) domain 1"/>
    <property type="match status" value="1"/>
</dbReference>
<dbReference type="SMART" id="SM00220">
    <property type="entry name" value="S_TKc"/>
    <property type="match status" value="1"/>
</dbReference>
<dbReference type="InterPro" id="IPR011009">
    <property type="entry name" value="Kinase-like_dom_sf"/>
</dbReference>
<feature type="domain" description="Protein kinase" evidence="9">
    <location>
        <begin position="1"/>
        <end position="346"/>
    </location>
</feature>
<dbReference type="GO" id="GO:0004674">
    <property type="term" value="F:protein serine/threonine kinase activity"/>
    <property type="evidence" value="ECO:0007669"/>
    <property type="project" value="UniProtKB-KW"/>
</dbReference>
<dbReference type="PANTHER" id="PTHR47634:SF9">
    <property type="entry name" value="PROTEIN KINASE DOMAIN-CONTAINING PROTEIN-RELATED"/>
    <property type="match status" value="1"/>
</dbReference>
<dbReference type="InterPro" id="IPR000719">
    <property type="entry name" value="Prot_kinase_dom"/>
</dbReference>
<dbReference type="GO" id="GO:0005524">
    <property type="term" value="F:ATP binding"/>
    <property type="evidence" value="ECO:0007669"/>
    <property type="project" value="UniProtKB-KW"/>
</dbReference>